<evidence type="ECO:0000313" key="2">
    <source>
        <dbReference type="RefSeq" id="XP_010476154.1"/>
    </source>
</evidence>
<name>A0ABM0WU11_CAMSA</name>
<proteinExistence type="predicted"/>
<evidence type="ECO:0000313" key="1">
    <source>
        <dbReference type="Proteomes" id="UP000694864"/>
    </source>
</evidence>
<sequence length="120" mass="13477">MSGCSSRASNSAASDGNYKLEIEEYGGGKGPVRWTFKEDSCIARVDIPGCKVFPPDSVYDYQQTHVRFSIPEEAMDQNDHSGRKYFGFVKFDPAIYDVVNAKIKFRNGVLWVTAPKYHQG</sequence>
<dbReference type="CDD" id="cd06464">
    <property type="entry name" value="ACD_sHsps-like"/>
    <property type="match status" value="1"/>
</dbReference>
<dbReference type="Proteomes" id="UP000694864">
    <property type="component" value="Chromosome 17"/>
</dbReference>
<dbReference type="GeneID" id="104755463"/>
<reference evidence="2" key="2">
    <citation type="submission" date="2025-08" db="UniProtKB">
        <authorList>
            <consortium name="RefSeq"/>
        </authorList>
    </citation>
    <scope>IDENTIFICATION</scope>
    <source>
        <tissue evidence="2">Leaf</tissue>
    </source>
</reference>
<dbReference type="RefSeq" id="XP_010476154.1">
    <property type="nucleotide sequence ID" value="XM_010477852.2"/>
</dbReference>
<accession>A0ABM0WU11</accession>
<gene>
    <name evidence="2" type="primary">LOC104755463</name>
</gene>
<organism evidence="1 2">
    <name type="scientific">Camelina sativa</name>
    <name type="common">False flax</name>
    <name type="synonym">Myagrum sativum</name>
    <dbReference type="NCBI Taxonomy" id="90675"/>
    <lineage>
        <taxon>Eukaryota</taxon>
        <taxon>Viridiplantae</taxon>
        <taxon>Streptophyta</taxon>
        <taxon>Embryophyta</taxon>
        <taxon>Tracheophyta</taxon>
        <taxon>Spermatophyta</taxon>
        <taxon>Magnoliopsida</taxon>
        <taxon>eudicotyledons</taxon>
        <taxon>Gunneridae</taxon>
        <taxon>Pentapetalae</taxon>
        <taxon>rosids</taxon>
        <taxon>malvids</taxon>
        <taxon>Brassicales</taxon>
        <taxon>Brassicaceae</taxon>
        <taxon>Camelineae</taxon>
        <taxon>Camelina</taxon>
    </lineage>
</organism>
<reference evidence="1" key="1">
    <citation type="journal article" date="2014" name="Nat. Commun.">
        <title>The emerging biofuel crop Camelina sativa retains a highly undifferentiated hexaploid genome structure.</title>
        <authorList>
            <person name="Kagale S."/>
            <person name="Koh C."/>
            <person name="Nixon J."/>
            <person name="Bollina V."/>
            <person name="Clarke W.E."/>
            <person name="Tuteja R."/>
            <person name="Spillane C."/>
            <person name="Robinson S.J."/>
            <person name="Links M.G."/>
            <person name="Clarke C."/>
            <person name="Higgins E.E."/>
            <person name="Huebert T."/>
            <person name="Sharpe A.G."/>
            <person name="Parkin I.A."/>
        </authorList>
    </citation>
    <scope>NUCLEOTIDE SEQUENCE [LARGE SCALE GENOMIC DNA]</scope>
    <source>
        <strain evidence="1">cv. DH55</strain>
    </source>
</reference>
<keyword evidence="1" id="KW-1185">Reference proteome</keyword>
<protein>
    <submittedName>
        <fullName evidence="2">14.7 kDa heat shock protein-like</fullName>
    </submittedName>
</protein>